<sequence length="404" mass="42077">MTERADAVVIGSGALGGSLAYLLSRTGRRVLLLDRHGIASQTSPRAAGLSAVLRPDALMTRLARRGAALLENFEPETGIAIGLHRSGSLKVARSPALAEQLRQEVARGAALGVQAAVIDAATARHLMPLLRTDSAAAIAHYPEDIYLDPALFTRGVCEAARRAGCVLRPGTRVEEILVESGKVSGVRCSSGTITAPVIIDAAGAWARALARSTALPMVAVRHQLLVTPPLQASRADQPVTRILDANVYVRPCDGGLMLGGYEATPLILETVPDSVDEMPLDMTVMRGLADAVAAEFPVFADLSGAKLRGGMPTMTLDDEHLIGPVPGAEGLFVLGGCNVGGLSTALAFAEALIAIIEDPDAAAAIAPLLPARFAGQTVTEAALIDACRLHYAQHYWSAAARAAM</sequence>
<protein>
    <submittedName>
        <fullName evidence="3">FAD-dependent oxidoreductase</fullName>
    </submittedName>
</protein>
<evidence type="ECO:0000313" key="3">
    <source>
        <dbReference type="EMBL" id="MCB8876770.1"/>
    </source>
</evidence>
<organism evidence="3 4">
    <name type="scientific">Acidisoma silvae</name>
    <dbReference type="NCBI Taxonomy" id="2802396"/>
    <lineage>
        <taxon>Bacteria</taxon>
        <taxon>Pseudomonadati</taxon>
        <taxon>Pseudomonadota</taxon>
        <taxon>Alphaproteobacteria</taxon>
        <taxon>Acetobacterales</taxon>
        <taxon>Acidocellaceae</taxon>
        <taxon>Acidisoma</taxon>
    </lineage>
</organism>
<dbReference type="PANTHER" id="PTHR13847:SF287">
    <property type="entry name" value="FAD-DEPENDENT OXIDOREDUCTASE DOMAIN-CONTAINING PROTEIN 1"/>
    <property type="match status" value="1"/>
</dbReference>
<comment type="caution">
    <text evidence="3">The sequence shown here is derived from an EMBL/GenBank/DDBJ whole genome shotgun (WGS) entry which is preliminary data.</text>
</comment>
<evidence type="ECO:0000259" key="2">
    <source>
        <dbReference type="Pfam" id="PF01266"/>
    </source>
</evidence>
<reference evidence="3" key="1">
    <citation type="journal article" date="2021" name="Microorganisms">
        <title>Acidisoma silvae sp. nov. and Acidisomacellulosilytica sp. nov., Two Acidophilic Bacteria Isolated from Decaying Wood, Hydrolyzing Cellulose and Producing Poly-3-hydroxybutyrate.</title>
        <authorList>
            <person name="Mieszkin S."/>
            <person name="Pouder E."/>
            <person name="Uroz S."/>
            <person name="Simon-Colin C."/>
            <person name="Alain K."/>
        </authorList>
    </citation>
    <scope>NUCLEOTIDE SEQUENCE</scope>
    <source>
        <strain evidence="3">HW T2.11</strain>
    </source>
</reference>
<name>A0A963YUQ7_9PROT</name>
<dbReference type="GO" id="GO:0005737">
    <property type="term" value="C:cytoplasm"/>
    <property type="evidence" value="ECO:0007669"/>
    <property type="project" value="TreeGrafter"/>
</dbReference>
<accession>A0A963YUQ7</accession>
<dbReference type="RefSeq" id="WP_227322429.1">
    <property type="nucleotide sequence ID" value="NZ_JAESVB010000008.1"/>
</dbReference>
<dbReference type="Gene3D" id="3.50.50.60">
    <property type="entry name" value="FAD/NAD(P)-binding domain"/>
    <property type="match status" value="1"/>
</dbReference>
<dbReference type="PANTHER" id="PTHR13847">
    <property type="entry name" value="SARCOSINE DEHYDROGENASE-RELATED"/>
    <property type="match status" value="1"/>
</dbReference>
<dbReference type="Proteomes" id="UP000708298">
    <property type="component" value="Unassembled WGS sequence"/>
</dbReference>
<keyword evidence="4" id="KW-1185">Reference proteome</keyword>
<reference evidence="3" key="2">
    <citation type="submission" date="2021-01" db="EMBL/GenBank/DDBJ databases">
        <authorList>
            <person name="Mieszkin S."/>
            <person name="Pouder E."/>
            <person name="Alain K."/>
        </authorList>
    </citation>
    <scope>NUCLEOTIDE SEQUENCE</scope>
    <source>
        <strain evidence="3">HW T2.11</strain>
    </source>
</reference>
<dbReference type="InterPro" id="IPR006076">
    <property type="entry name" value="FAD-dep_OxRdtase"/>
</dbReference>
<dbReference type="EMBL" id="JAESVB010000008">
    <property type="protein sequence ID" value="MCB8876770.1"/>
    <property type="molecule type" value="Genomic_DNA"/>
</dbReference>
<dbReference type="GO" id="GO:0016491">
    <property type="term" value="F:oxidoreductase activity"/>
    <property type="evidence" value="ECO:0007669"/>
    <property type="project" value="UniProtKB-KW"/>
</dbReference>
<dbReference type="SUPFAM" id="SSF51905">
    <property type="entry name" value="FAD/NAD(P)-binding domain"/>
    <property type="match status" value="1"/>
</dbReference>
<proteinExistence type="predicted"/>
<dbReference type="InterPro" id="IPR036188">
    <property type="entry name" value="FAD/NAD-bd_sf"/>
</dbReference>
<evidence type="ECO:0000256" key="1">
    <source>
        <dbReference type="ARBA" id="ARBA00023002"/>
    </source>
</evidence>
<keyword evidence="1" id="KW-0560">Oxidoreductase</keyword>
<dbReference type="Gene3D" id="3.30.9.10">
    <property type="entry name" value="D-Amino Acid Oxidase, subunit A, domain 2"/>
    <property type="match status" value="1"/>
</dbReference>
<gene>
    <name evidence="3" type="ORF">ASILVAE211_16380</name>
</gene>
<feature type="domain" description="FAD dependent oxidoreductase" evidence="2">
    <location>
        <begin position="6"/>
        <end position="353"/>
    </location>
</feature>
<dbReference type="SUPFAM" id="SSF54373">
    <property type="entry name" value="FAD-linked reductases, C-terminal domain"/>
    <property type="match status" value="1"/>
</dbReference>
<evidence type="ECO:0000313" key="4">
    <source>
        <dbReference type="Proteomes" id="UP000708298"/>
    </source>
</evidence>
<dbReference type="Pfam" id="PF01266">
    <property type="entry name" value="DAO"/>
    <property type="match status" value="1"/>
</dbReference>
<dbReference type="AlphaFoldDB" id="A0A963YUQ7"/>